<name>A0A232EUN9_9HYME</name>
<dbReference type="Gene3D" id="3.40.430.10">
    <property type="entry name" value="Dihydrofolate Reductase, subunit A"/>
    <property type="match status" value="1"/>
</dbReference>
<comment type="catalytic activity">
    <reaction evidence="8">
        <text>(6S)-5,6,7,8-tetrahydrofolate + NADP(+) = 7,8-dihydrofolate + NADPH + H(+)</text>
        <dbReference type="Rhea" id="RHEA:15009"/>
        <dbReference type="ChEBI" id="CHEBI:15378"/>
        <dbReference type="ChEBI" id="CHEBI:57451"/>
        <dbReference type="ChEBI" id="CHEBI:57453"/>
        <dbReference type="ChEBI" id="CHEBI:57783"/>
        <dbReference type="ChEBI" id="CHEBI:58349"/>
        <dbReference type="EC" id="1.5.1.3"/>
    </reaction>
</comment>
<evidence type="ECO:0000313" key="11">
    <source>
        <dbReference type="EMBL" id="OXU22061.1"/>
    </source>
</evidence>
<evidence type="ECO:0000259" key="10">
    <source>
        <dbReference type="PROSITE" id="PS51330"/>
    </source>
</evidence>
<dbReference type="EC" id="1.5.1.3" evidence="3"/>
<evidence type="ECO:0000256" key="7">
    <source>
        <dbReference type="ARBA" id="ARBA00025067"/>
    </source>
</evidence>
<dbReference type="GO" id="GO:0004146">
    <property type="term" value="F:dihydrofolate reductase activity"/>
    <property type="evidence" value="ECO:0007669"/>
    <property type="project" value="UniProtKB-EC"/>
</dbReference>
<dbReference type="InterPro" id="IPR012259">
    <property type="entry name" value="DHFR"/>
</dbReference>
<dbReference type="PROSITE" id="PS51330">
    <property type="entry name" value="DHFR_2"/>
    <property type="match status" value="1"/>
</dbReference>
<dbReference type="PRINTS" id="PR00070">
    <property type="entry name" value="DHFR"/>
</dbReference>
<evidence type="ECO:0000256" key="1">
    <source>
        <dbReference type="ARBA" id="ARBA00004903"/>
    </source>
</evidence>
<dbReference type="FunFam" id="3.40.430.10:FF:000002">
    <property type="entry name" value="Dihydrofolate reductase"/>
    <property type="match status" value="1"/>
</dbReference>
<comment type="caution">
    <text evidence="11">The sequence shown here is derived from an EMBL/GenBank/DDBJ whole genome shotgun (WGS) entry which is preliminary data.</text>
</comment>
<comment type="pathway">
    <text evidence="1">Cofactor biosynthesis; tetrahydrofolate biosynthesis; 5,6,7,8-tetrahydrofolate from 7,8-dihydrofolate: step 1/1.</text>
</comment>
<dbReference type="GO" id="GO:0046655">
    <property type="term" value="P:folic acid metabolic process"/>
    <property type="evidence" value="ECO:0007669"/>
    <property type="project" value="TreeGrafter"/>
</dbReference>
<keyword evidence="6" id="KW-0560">Oxidoreductase</keyword>
<dbReference type="STRING" id="543379.A0A232EUN9"/>
<dbReference type="AlphaFoldDB" id="A0A232EUN9"/>
<protein>
    <recommendedName>
        <fullName evidence="3">dihydrofolate reductase</fullName>
        <ecNumber evidence="3">1.5.1.3</ecNumber>
    </recommendedName>
</protein>
<dbReference type="InterPro" id="IPR017925">
    <property type="entry name" value="DHFR_CS"/>
</dbReference>
<evidence type="ECO:0000256" key="2">
    <source>
        <dbReference type="ARBA" id="ARBA00009539"/>
    </source>
</evidence>
<evidence type="ECO:0000256" key="9">
    <source>
        <dbReference type="RuleBase" id="RU004474"/>
    </source>
</evidence>
<gene>
    <name evidence="11" type="ORF">TSAR_006626</name>
</gene>
<dbReference type="GO" id="GO:0050661">
    <property type="term" value="F:NADP binding"/>
    <property type="evidence" value="ECO:0007669"/>
    <property type="project" value="InterPro"/>
</dbReference>
<dbReference type="GO" id="GO:0006730">
    <property type="term" value="P:one-carbon metabolic process"/>
    <property type="evidence" value="ECO:0007669"/>
    <property type="project" value="UniProtKB-KW"/>
</dbReference>
<organism evidence="11 12">
    <name type="scientific">Trichomalopsis sarcophagae</name>
    <dbReference type="NCBI Taxonomy" id="543379"/>
    <lineage>
        <taxon>Eukaryota</taxon>
        <taxon>Metazoa</taxon>
        <taxon>Ecdysozoa</taxon>
        <taxon>Arthropoda</taxon>
        <taxon>Hexapoda</taxon>
        <taxon>Insecta</taxon>
        <taxon>Pterygota</taxon>
        <taxon>Neoptera</taxon>
        <taxon>Endopterygota</taxon>
        <taxon>Hymenoptera</taxon>
        <taxon>Apocrita</taxon>
        <taxon>Proctotrupomorpha</taxon>
        <taxon>Chalcidoidea</taxon>
        <taxon>Pteromalidae</taxon>
        <taxon>Pteromalinae</taxon>
        <taxon>Trichomalopsis</taxon>
    </lineage>
</organism>
<dbReference type="PROSITE" id="PS00075">
    <property type="entry name" value="DHFR_1"/>
    <property type="match status" value="1"/>
</dbReference>
<dbReference type="PANTHER" id="PTHR48069:SF3">
    <property type="entry name" value="DIHYDROFOLATE REDUCTASE"/>
    <property type="match status" value="1"/>
</dbReference>
<dbReference type="GO" id="GO:0005739">
    <property type="term" value="C:mitochondrion"/>
    <property type="evidence" value="ECO:0007669"/>
    <property type="project" value="TreeGrafter"/>
</dbReference>
<keyword evidence="12" id="KW-1185">Reference proteome</keyword>
<comment type="similarity">
    <text evidence="2 9">Belongs to the dihydrofolate reductase family.</text>
</comment>
<dbReference type="GO" id="GO:0046654">
    <property type="term" value="P:tetrahydrofolate biosynthetic process"/>
    <property type="evidence" value="ECO:0007669"/>
    <property type="project" value="UniProtKB-UniPathway"/>
</dbReference>
<comment type="function">
    <text evidence="7">Key enzyme in folate metabolism. Catalyzes an essential reaction for de novo glycine and purine synthesis, and for DNA precursor synthesis.</text>
</comment>
<feature type="domain" description="DHFR" evidence="10">
    <location>
        <begin position="4"/>
        <end position="181"/>
    </location>
</feature>
<dbReference type="CDD" id="cd00209">
    <property type="entry name" value="DHFR"/>
    <property type="match status" value="1"/>
</dbReference>
<proteinExistence type="inferred from homology"/>
<dbReference type="Pfam" id="PF00186">
    <property type="entry name" value="DHFR_1"/>
    <property type="match status" value="1"/>
</dbReference>
<reference evidence="11 12" key="1">
    <citation type="journal article" date="2017" name="Curr. Biol.">
        <title>The Evolution of Venom by Co-option of Single-Copy Genes.</title>
        <authorList>
            <person name="Martinson E.O."/>
            <person name="Mrinalini"/>
            <person name="Kelkar Y.D."/>
            <person name="Chang C.H."/>
            <person name="Werren J.H."/>
        </authorList>
    </citation>
    <scope>NUCLEOTIDE SEQUENCE [LARGE SCALE GENOMIC DNA]</scope>
    <source>
        <strain evidence="11 12">Alberta</strain>
        <tissue evidence="11">Whole body</tissue>
    </source>
</reference>
<dbReference type="OrthoDB" id="4664297at2759"/>
<dbReference type="InterPro" id="IPR001796">
    <property type="entry name" value="DHFR_dom"/>
</dbReference>
<evidence type="ECO:0000256" key="5">
    <source>
        <dbReference type="ARBA" id="ARBA00022857"/>
    </source>
</evidence>
<dbReference type="SUPFAM" id="SSF53597">
    <property type="entry name" value="Dihydrofolate reductase-like"/>
    <property type="match status" value="1"/>
</dbReference>
<dbReference type="PANTHER" id="PTHR48069">
    <property type="entry name" value="DIHYDROFOLATE REDUCTASE"/>
    <property type="match status" value="1"/>
</dbReference>
<keyword evidence="4" id="KW-0554">One-carbon metabolism</keyword>
<evidence type="ECO:0000313" key="12">
    <source>
        <dbReference type="Proteomes" id="UP000215335"/>
    </source>
</evidence>
<evidence type="ECO:0000256" key="8">
    <source>
        <dbReference type="ARBA" id="ARBA00048873"/>
    </source>
</evidence>
<accession>A0A232EUN9</accession>
<evidence type="ECO:0000256" key="3">
    <source>
        <dbReference type="ARBA" id="ARBA00012856"/>
    </source>
</evidence>
<dbReference type="UniPathway" id="UPA00077">
    <property type="reaction ID" value="UER00158"/>
</dbReference>
<dbReference type="GO" id="GO:0046452">
    <property type="term" value="P:dihydrofolate metabolic process"/>
    <property type="evidence" value="ECO:0007669"/>
    <property type="project" value="TreeGrafter"/>
</dbReference>
<dbReference type="InterPro" id="IPR024072">
    <property type="entry name" value="DHFR-like_dom_sf"/>
</dbReference>
<evidence type="ECO:0000256" key="6">
    <source>
        <dbReference type="ARBA" id="ARBA00023002"/>
    </source>
</evidence>
<dbReference type="Proteomes" id="UP000215335">
    <property type="component" value="Unassembled WGS sequence"/>
</dbReference>
<dbReference type="EMBL" id="NNAY01002107">
    <property type="protein sequence ID" value="OXU22061.1"/>
    <property type="molecule type" value="Genomic_DNA"/>
</dbReference>
<keyword evidence="5" id="KW-0521">NADP</keyword>
<sequence>MQVKLKLIAAACENMGIGVNGDLPWRLRKEMDFFTKMTSTTKDENKKNVVLMGRRTWESIPKKFKPLSNRINMVLTSQPLDLGEDAIVCKNLPEAIEKISQSPLKDKVEQVWVIGGSLVYKASMESPNFYRLYLTRVKKDFECDAFFPEIPNDYILVKDPEVPEGIQEEKDIKFEYEVYEKKQH</sequence>
<evidence type="ECO:0000256" key="4">
    <source>
        <dbReference type="ARBA" id="ARBA00022563"/>
    </source>
</evidence>